<evidence type="ECO:0000313" key="3">
    <source>
        <dbReference type="Proteomes" id="UP000827892"/>
    </source>
</evidence>
<evidence type="ECO:0000256" key="1">
    <source>
        <dbReference type="SAM" id="MobiDB-lite"/>
    </source>
</evidence>
<feature type="compositionally biased region" description="Polar residues" evidence="1">
    <location>
        <begin position="43"/>
        <end position="54"/>
    </location>
</feature>
<evidence type="ECO:0000313" key="2">
    <source>
        <dbReference type="EMBL" id="ULT87495.1"/>
    </source>
</evidence>
<feature type="compositionally biased region" description="Acidic residues" evidence="1">
    <location>
        <begin position="85"/>
        <end position="99"/>
    </location>
</feature>
<name>A0AAE9CYC9_CAEBR</name>
<organism evidence="2 3">
    <name type="scientific">Caenorhabditis briggsae</name>
    <dbReference type="NCBI Taxonomy" id="6238"/>
    <lineage>
        <taxon>Eukaryota</taxon>
        <taxon>Metazoa</taxon>
        <taxon>Ecdysozoa</taxon>
        <taxon>Nematoda</taxon>
        <taxon>Chromadorea</taxon>
        <taxon>Rhabditida</taxon>
        <taxon>Rhabditina</taxon>
        <taxon>Rhabditomorpha</taxon>
        <taxon>Rhabditoidea</taxon>
        <taxon>Rhabditidae</taxon>
        <taxon>Peloderinae</taxon>
        <taxon>Caenorhabditis</taxon>
    </lineage>
</organism>
<dbReference type="AlphaFoldDB" id="A0AAE9CYC9"/>
<feature type="compositionally biased region" description="Basic residues" evidence="1">
    <location>
        <begin position="33"/>
        <end position="42"/>
    </location>
</feature>
<dbReference type="EMBL" id="CP090895">
    <property type="protein sequence ID" value="ULT87495.1"/>
    <property type="molecule type" value="Genomic_DNA"/>
</dbReference>
<feature type="compositionally biased region" description="Basic and acidic residues" evidence="1">
    <location>
        <begin position="75"/>
        <end position="84"/>
    </location>
</feature>
<dbReference type="Proteomes" id="UP000827892">
    <property type="component" value="Chromosome V"/>
</dbReference>
<reference evidence="2 3" key="1">
    <citation type="submission" date="2022-02" db="EMBL/GenBank/DDBJ databases">
        <title>Chromosome-level reference genomes for two strains of Caenorhabditis briggsae: an improved platform for comparative genomics.</title>
        <authorList>
            <person name="Stevens L."/>
            <person name="Andersen E.C."/>
        </authorList>
    </citation>
    <scope>NUCLEOTIDE SEQUENCE [LARGE SCALE GENOMIC DNA]</scope>
    <source>
        <strain evidence="2">QX1410_ONT</strain>
        <tissue evidence="2">Whole-organism</tissue>
    </source>
</reference>
<sequence>MAPNTAISAQGPSTIIDWTQLLNEEANEWTGKAPKKTSRKKNSTSPYSTANPAATITKKRSQNITNVGKPKRIRKSAEKPKEPVNELEEIAPEEPEAPELPEKKKKIKRIPIPKNETAADMMLRAFDLPDDDSDARGLLMFGIYSSKYFY</sequence>
<proteinExistence type="predicted"/>
<protein>
    <submittedName>
        <fullName evidence="2">Uncharacterized protein</fullName>
    </submittedName>
</protein>
<feature type="region of interest" description="Disordered" evidence="1">
    <location>
        <begin position="26"/>
        <end position="111"/>
    </location>
</feature>
<accession>A0AAE9CYC9</accession>
<gene>
    <name evidence="2" type="ORF">L3Y34_006963</name>
</gene>